<dbReference type="GO" id="GO:0071949">
    <property type="term" value="F:FAD binding"/>
    <property type="evidence" value="ECO:0007669"/>
    <property type="project" value="InterPro"/>
</dbReference>
<evidence type="ECO:0000256" key="3">
    <source>
        <dbReference type="ARBA" id="ARBA00022827"/>
    </source>
</evidence>
<dbReference type="OrthoDB" id="16820at2759"/>
<accession>A0A370TC39</accession>
<keyword evidence="4" id="KW-0560">Oxidoreductase</keyword>
<reference evidence="7 8" key="1">
    <citation type="journal article" date="2018" name="IMA Fungus">
        <title>IMA Genome-F 9: Draft genome sequence of Annulohypoxylon stygium, Aspergillus mulundensis, Berkeleyomyces basicola (syn. Thielaviopsis basicola), Ceratocystis smalleyi, two Cercospora beticola strains, Coleophoma cylindrospora, Fusarium fracticaudum, Phialophora cf. hyalina, and Morchella septimelata.</title>
        <authorList>
            <person name="Wingfield B.D."/>
            <person name="Bills G.F."/>
            <person name="Dong Y."/>
            <person name="Huang W."/>
            <person name="Nel W.J."/>
            <person name="Swalarsk-Parry B.S."/>
            <person name="Vaghefi N."/>
            <person name="Wilken P.M."/>
            <person name="An Z."/>
            <person name="de Beer Z.W."/>
            <person name="De Vos L."/>
            <person name="Chen L."/>
            <person name="Duong T.A."/>
            <person name="Gao Y."/>
            <person name="Hammerbacher A."/>
            <person name="Kikkert J.R."/>
            <person name="Li Y."/>
            <person name="Li H."/>
            <person name="Li K."/>
            <person name="Li Q."/>
            <person name="Liu X."/>
            <person name="Ma X."/>
            <person name="Naidoo K."/>
            <person name="Pethybridge S.J."/>
            <person name="Sun J."/>
            <person name="Steenkamp E.T."/>
            <person name="van der Nest M.A."/>
            <person name="van Wyk S."/>
            <person name="Wingfield M.J."/>
            <person name="Xiong C."/>
            <person name="Yue Q."/>
            <person name="Zhang X."/>
        </authorList>
    </citation>
    <scope>NUCLEOTIDE SEQUENCE [LARGE SCALE GENOMIC DNA]</scope>
    <source>
        <strain evidence="7 8">BP 5553</strain>
    </source>
</reference>
<proteinExistence type="inferred from homology"/>
<evidence type="ECO:0000259" key="6">
    <source>
        <dbReference type="Pfam" id="PF01494"/>
    </source>
</evidence>
<dbReference type="PANTHER" id="PTHR13789:SF147">
    <property type="entry name" value="PUTATIVE (AFU_ORTHOLOGUE AFUA_2G01950)-RELATED"/>
    <property type="match status" value="1"/>
</dbReference>
<name>A0A370TC39_9HELO</name>
<keyword evidence="3" id="KW-0274">FAD</keyword>
<comment type="similarity">
    <text evidence="1">Belongs to the paxM FAD-dependent monooxygenase family.</text>
</comment>
<feature type="domain" description="FAD-binding" evidence="6">
    <location>
        <begin position="15"/>
        <end position="178"/>
    </location>
</feature>
<sequence>MSTQGNSNSTVAPNFEVLIVGSGIAGLSAAIACREKGFNVTILEAAAEFTHVGAGIFLGGNASSILCHWGLRKQMDKCAARQKRTIFVNHDEGKTLKVAEYAELEKQIGFPLWQLHRADLHDVLLARAQELGAVFKMGHSVKTYDWERPSALLDDGTSIAADVIMAADGYRSYARSNMLGRVDEPRPSGNSAFRALIPCELLAGDPSLKPIINWEDQTTYVWVGAGCHVVGYPVREGKFYNIVLTQPAIHTADSKYVVSVDPSEVLELYKSWDPRLVSILQHLPADTLEWRLCDLEPMESCIFQGSKIVLIGDAGHAMLPSAAQGAGASIEDGAALGELLARARGKEDIPRVLRTYQKLRQPRLAAIVRGARADAKRWHDKKSTGSGTTSEWSWDYDVMTEAREIELEA</sequence>
<dbReference type="InterPro" id="IPR036188">
    <property type="entry name" value="FAD/NAD-bd_sf"/>
</dbReference>
<gene>
    <name evidence="7" type="ORF">BP5553_09221</name>
</gene>
<keyword evidence="5" id="KW-0503">Monooxygenase</keyword>
<dbReference type="Pfam" id="PF01494">
    <property type="entry name" value="FAD_binding_3"/>
    <property type="match status" value="2"/>
</dbReference>
<dbReference type="PANTHER" id="PTHR13789">
    <property type="entry name" value="MONOOXYGENASE"/>
    <property type="match status" value="1"/>
</dbReference>
<dbReference type="GeneID" id="43602070"/>
<dbReference type="Proteomes" id="UP000254866">
    <property type="component" value="Unassembled WGS sequence"/>
</dbReference>
<dbReference type="SUPFAM" id="SSF54373">
    <property type="entry name" value="FAD-linked reductases, C-terminal domain"/>
    <property type="match status" value="1"/>
</dbReference>
<organism evidence="7 8">
    <name type="scientific">Venustampulla echinocandica</name>
    <dbReference type="NCBI Taxonomy" id="2656787"/>
    <lineage>
        <taxon>Eukaryota</taxon>
        <taxon>Fungi</taxon>
        <taxon>Dikarya</taxon>
        <taxon>Ascomycota</taxon>
        <taxon>Pezizomycotina</taxon>
        <taxon>Leotiomycetes</taxon>
        <taxon>Helotiales</taxon>
        <taxon>Pleuroascaceae</taxon>
        <taxon>Venustampulla</taxon>
    </lineage>
</organism>
<protein>
    <recommendedName>
        <fullName evidence="6">FAD-binding domain-containing protein</fullName>
    </recommendedName>
</protein>
<keyword evidence="8" id="KW-1185">Reference proteome</keyword>
<dbReference type="EMBL" id="NPIC01000011">
    <property type="protein sequence ID" value="RDL31819.1"/>
    <property type="molecule type" value="Genomic_DNA"/>
</dbReference>
<evidence type="ECO:0000313" key="8">
    <source>
        <dbReference type="Proteomes" id="UP000254866"/>
    </source>
</evidence>
<dbReference type="GO" id="GO:0004497">
    <property type="term" value="F:monooxygenase activity"/>
    <property type="evidence" value="ECO:0007669"/>
    <property type="project" value="UniProtKB-KW"/>
</dbReference>
<evidence type="ECO:0000313" key="7">
    <source>
        <dbReference type="EMBL" id="RDL31819.1"/>
    </source>
</evidence>
<dbReference type="Gene3D" id="3.50.50.60">
    <property type="entry name" value="FAD/NAD(P)-binding domain"/>
    <property type="match status" value="1"/>
</dbReference>
<evidence type="ECO:0000256" key="5">
    <source>
        <dbReference type="ARBA" id="ARBA00023033"/>
    </source>
</evidence>
<evidence type="ECO:0000256" key="4">
    <source>
        <dbReference type="ARBA" id="ARBA00023002"/>
    </source>
</evidence>
<dbReference type="RefSeq" id="XP_031865751.1">
    <property type="nucleotide sequence ID" value="XM_032017844.1"/>
</dbReference>
<evidence type="ECO:0000256" key="2">
    <source>
        <dbReference type="ARBA" id="ARBA00022630"/>
    </source>
</evidence>
<dbReference type="PRINTS" id="PR00420">
    <property type="entry name" value="RNGMNOXGNASE"/>
</dbReference>
<feature type="domain" description="FAD-binding" evidence="6">
    <location>
        <begin position="304"/>
        <end position="370"/>
    </location>
</feature>
<dbReference type="InterPro" id="IPR050493">
    <property type="entry name" value="FAD-dep_Monooxygenase_BioMet"/>
</dbReference>
<dbReference type="SUPFAM" id="SSF51905">
    <property type="entry name" value="FAD/NAD(P)-binding domain"/>
    <property type="match status" value="1"/>
</dbReference>
<evidence type="ECO:0000256" key="1">
    <source>
        <dbReference type="ARBA" id="ARBA00007992"/>
    </source>
</evidence>
<dbReference type="AlphaFoldDB" id="A0A370TC39"/>
<keyword evidence="2" id="KW-0285">Flavoprotein</keyword>
<dbReference type="InterPro" id="IPR002938">
    <property type="entry name" value="FAD-bd"/>
</dbReference>
<comment type="caution">
    <text evidence="7">The sequence shown here is derived from an EMBL/GenBank/DDBJ whole genome shotgun (WGS) entry which is preliminary data.</text>
</comment>